<sequence>MPIPRLSPGDHVRVTISATVKQPGPGCLELSPRTYIEFESEDDLDIEVITGHFRCGDVVTDGSRALLRTVVVRDSGTEAFWTAADGSVVRDDEVRPESLRLLLRIA</sequence>
<evidence type="ECO:0000313" key="2">
    <source>
        <dbReference type="Proteomes" id="UP000029095"/>
    </source>
</evidence>
<reference evidence="1 2" key="1">
    <citation type="submission" date="2014-05" db="EMBL/GenBank/DDBJ databases">
        <title>Complete genome sequence of the Streptomyces mutabilis TRM45540.</title>
        <authorList>
            <person name="Luo X."/>
            <person name="Zhang L."/>
        </authorList>
    </citation>
    <scope>NUCLEOTIDE SEQUENCE [LARGE SCALE GENOMIC DNA]</scope>
    <source>
        <strain evidence="1 2">TRM45540</strain>
    </source>
</reference>
<organism evidence="1 2">
    <name type="scientific">Streptomyces mutabilis</name>
    <dbReference type="NCBI Taxonomy" id="67332"/>
    <lineage>
        <taxon>Bacteria</taxon>
        <taxon>Bacillati</taxon>
        <taxon>Actinomycetota</taxon>
        <taxon>Actinomycetes</taxon>
        <taxon>Kitasatosporales</taxon>
        <taxon>Streptomycetaceae</taxon>
        <taxon>Streptomyces</taxon>
    </lineage>
</organism>
<accession>A0A086MRH7</accession>
<proteinExistence type="predicted"/>
<dbReference type="RefSeq" id="WP_043386045.1">
    <property type="nucleotide sequence ID" value="NZ_KN039950.1"/>
</dbReference>
<dbReference type="STRING" id="1915400.FM21_35155"/>
<gene>
    <name evidence="1" type="ORF">FM21_35155</name>
</gene>
<name>A0A086MRH7_9ACTN</name>
<dbReference type="AlphaFoldDB" id="A0A086MRH7"/>
<evidence type="ECO:0000313" key="1">
    <source>
        <dbReference type="EMBL" id="KFG71495.1"/>
    </source>
</evidence>
<comment type="caution">
    <text evidence="1">The sequence shown here is derived from an EMBL/GenBank/DDBJ whole genome shotgun (WGS) entry which is preliminary data.</text>
</comment>
<dbReference type="Proteomes" id="UP000029095">
    <property type="component" value="Unassembled WGS sequence"/>
</dbReference>
<dbReference type="EMBL" id="JNFQ01000007">
    <property type="protein sequence ID" value="KFG71495.1"/>
    <property type="molecule type" value="Genomic_DNA"/>
</dbReference>
<protein>
    <submittedName>
        <fullName evidence="1">Uncharacterized protein</fullName>
    </submittedName>
</protein>
<keyword evidence="2" id="KW-1185">Reference proteome</keyword>
<dbReference type="HOGENOM" id="CLU_2221754_0_0_11"/>